<feature type="region of interest" description="Disordered" evidence="1">
    <location>
        <begin position="1"/>
        <end position="85"/>
    </location>
</feature>
<keyword evidence="3" id="KW-1185">Reference proteome</keyword>
<dbReference type="AlphaFoldDB" id="A0AAV2J7N7"/>
<accession>A0AAV2J7N7</accession>
<name>A0AAV2J7N7_KNICA</name>
<dbReference type="EMBL" id="OZ035833">
    <property type="protein sequence ID" value="CAL1572853.1"/>
    <property type="molecule type" value="Genomic_DNA"/>
</dbReference>
<evidence type="ECO:0000256" key="1">
    <source>
        <dbReference type="SAM" id="MobiDB-lite"/>
    </source>
</evidence>
<reference evidence="2 3" key="1">
    <citation type="submission" date="2024-04" db="EMBL/GenBank/DDBJ databases">
        <authorList>
            <person name="Waldvogel A.-M."/>
            <person name="Schoenle A."/>
        </authorList>
    </citation>
    <scope>NUCLEOTIDE SEQUENCE [LARGE SCALE GENOMIC DNA]</scope>
</reference>
<sequence>MAPAFLRRLKTGPFGPDCCCSSTETESRQSPGRVQAESRQSPGRVQAESRQSPGRVQAESRQSPGRVSRQSVQAECPGRVSRQSVQAPRAMLLPLAPEVFVSHCRKTPLMSSEGWVL</sequence>
<protein>
    <submittedName>
        <fullName evidence="2">Uncharacterized protein</fullName>
    </submittedName>
</protein>
<feature type="compositionally biased region" description="Polar residues" evidence="1">
    <location>
        <begin position="22"/>
        <end position="73"/>
    </location>
</feature>
<gene>
    <name evidence="2" type="ORF">KC01_LOCUS4852</name>
</gene>
<evidence type="ECO:0000313" key="3">
    <source>
        <dbReference type="Proteomes" id="UP001497482"/>
    </source>
</evidence>
<proteinExistence type="predicted"/>
<dbReference type="Proteomes" id="UP001497482">
    <property type="component" value="Chromosome 11"/>
</dbReference>
<evidence type="ECO:0000313" key="2">
    <source>
        <dbReference type="EMBL" id="CAL1572853.1"/>
    </source>
</evidence>
<organism evidence="2 3">
    <name type="scientific">Knipowitschia caucasica</name>
    <name type="common">Caucasian dwarf goby</name>
    <name type="synonym">Pomatoschistus caucasicus</name>
    <dbReference type="NCBI Taxonomy" id="637954"/>
    <lineage>
        <taxon>Eukaryota</taxon>
        <taxon>Metazoa</taxon>
        <taxon>Chordata</taxon>
        <taxon>Craniata</taxon>
        <taxon>Vertebrata</taxon>
        <taxon>Euteleostomi</taxon>
        <taxon>Actinopterygii</taxon>
        <taxon>Neopterygii</taxon>
        <taxon>Teleostei</taxon>
        <taxon>Neoteleostei</taxon>
        <taxon>Acanthomorphata</taxon>
        <taxon>Gobiaria</taxon>
        <taxon>Gobiiformes</taxon>
        <taxon>Gobioidei</taxon>
        <taxon>Gobiidae</taxon>
        <taxon>Gobiinae</taxon>
        <taxon>Knipowitschia</taxon>
    </lineage>
</organism>